<dbReference type="AlphaFoldDB" id="A0A3S4RPU3"/>
<evidence type="ECO:0000256" key="1">
    <source>
        <dbReference type="ARBA" id="ARBA00001927"/>
    </source>
</evidence>
<evidence type="ECO:0000256" key="3">
    <source>
        <dbReference type="ARBA" id="ARBA00022723"/>
    </source>
</evidence>
<dbReference type="RefSeq" id="WP_126335079.1">
    <property type="nucleotide sequence ID" value="NZ_AP022604.1"/>
</dbReference>
<dbReference type="GO" id="GO:0009055">
    <property type="term" value="F:electron transfer activity"/>
    <property type="evidence" value="ECO:0007669"/>
    <property type="project" value="UniProtKB-UniRule"/>
</dbReference>
<dbReference type="PANTHER" id="PTHR36923">
    <property type="entry name" value="FERREDOXIN"/>
    <property type="match status" value="1"/>
</dbReference>
<organism evidence="10 11">
    <name type="scientific">Mycolicibacterium chitae</name>
    <name type="common">Mycobacterium chitae</name>
    <dbReference type="NCBI Taxonomy" id="1792"/>
    <lineage>
        <taxon>Bacteria</taxon>
        <taxon>Bacillati</taxon>
        <taxon>Actinomycetota</taxon>
        <taxon>Actinomycetes</taxon>
        <taxon>Mycobacteriales</taxon>
        <taxon>Mycobacteriaceae</taxon>
        <taxon>Mycolicibacterium</taxon>
    </lineage>
</organism>
<dbReference type="InterPro" id="IPR051269">
    <property type="entry name" value="Fe-S_cluster_ET"/>
</dbReference>
<evidence type="ECO:0000256" key="8">
    <source>
        <dbReference type="RuleBase" id="RU368020"/>
    </source>
</evidence>
<evidence type="ECO:0000259" key="9">
    <source>
        <dbReference type="PROSITE" id="PS51379"/>
    </source>
</evidence>
<keyword evidence="7" id="KW-0003">3Fe-4S</keyword>
<evidence type="ECO:0000256" key="5">
    <source>
        <dbReference type="ARBA" id="ARBA00023004"/>
    </source>
</evidence>
<reference evidence="10 11" key="1">
    <citation type="submission" date="2018-12" db="EMBL/GenBank/DDBJ databases">
        <authorList>
            <consortium name="Pathogen Informatics"/>
        </authorList>
    </citation>
    <scope>NUCLEOTIDE SEQUENCE [LARGE SCALE GENOMIC DNA]</scope>
    <source>
        <strain evidence="10 11">NCTC10485</strain>
    </source>
</reference>
<proteinExistence type="predicted"/>
<sequence>MKVRVNPDRCVGNGICEAVAPELFIVEDDGQARLLVDDIPAAQHELATEAVQSCPAQALDILDTERRP</sequence>
<feature type="domain" description="4Fe-4S ferredoxin-type" evidence="9">
    <location>
        <begin position="1"/>
        <end position="30"/>
    </location>
</feature>
<evidence type="ECO:0000256" key="2">
    <source>
        <dbReference type="ARBA" id="ARBA00022448"/>
    </source>
</evidence>
<dbReference type="GO" id="GO:0005506">
    <property type="term" value="F:iron ion binding"/>
    <property type="evidence" value="ECO:0007669"/>
    <property type="project" value="UniProtKB-UniRule"/>
</dbReference>
<evidence type="ECO:0000256" key="4">
    <source>
        <dbReference type="ARBA" id="ARBA00022982"/>
    </source>
</evidence>
<accession>A0A3S4RPU3</accession>
<keyword evidence="11" id="KW-1185">Reference proteome</keyword>
<comment type="cofactor">
    <cofactor evidence="1">
        <name>[3Fe-4S] cluster</name>
        <dbReference type="ChEBI" id="CHEBI:21137"/>
    </cofactor>
</comment>
<dbReference type="Pfam" id="PF13459">
    <property type="entry name" value="Fer4_15"/>
    <property type="match status" value="1"/>
</dbReference>
<dbReference type="SUPFAM" id="SSF54862">
    <property type="entry name" value="4Fe-4S ferredoxins"/>
    <property type="match status" value="1"/>
</dbReference>
<dbReference type="PRINTS" id="PR00352">
    <property type="entry name" value="3FE4SFRDOXIN"/>
</dbReference>
<keyword evidence="5 8" id="KW-0408">Iron</keyword>
<evidence type="ECO:0000313" key="11">
    <source>
        <dbReference type="Proteomes" id="UP000282551"/>
    </source>
</evidence>
<evidence type="ECO:0000256" key="6">
    <source>
        <dbReference type="ARBA" id="ARBA00023014"/>
    </source>
</evidence>
<dbReference type="Proteomes" id="UP000282551">
    <property type="component" value="Chromosome"/>
</dbReference>
<dbReference type="InterPro" id="IPR001080">
    <property type="entry name" value="3Fe4S_ferredoxin"/>
</dbReference>
<dbReference type="InterPro" id="IPR017896">
    <property type="entry name" value="4Fe4S_Fe-S-bd"/>
</dbReference>
<keyword evidence="3 8" id="KW-0479">Metal-binding</keyword>
<name>A0A3S4RPU3_MYCCI</name>
<evidence type="ECO:0000313" key="10">
    <source>
        <dbReference type="EMBL" id="VEG49396.1"/>
    </source>
</evidence>
<keyword evidence="2 8" id="KW-0813">Transport</keyword>
<gene>
    <name evidence="10" type="primary">fdx_1</name>
    <name evidence="10" type="ORF">NCTC10485_03704</name>
</gene>
<evidence type="ECO:0000256" key="7">
    <source>
        <dbReference type="ARBA" id="ARBA00023291"/>
    </source>
</evidence>
<dbReference type="EMBL" id="LR134355">
    <property type="protein sequence ID" value="VEG49396.1"/>
    <property type="molecule type" value="Genomic_DNA"/>
</dbReference>
<dbReference type="GO" id="GO:0051538">
    <property type="term" value="F:3 iron, 4 sulfur cluster binding"/>
    <property type="evidence" value="ECO:0007669"/>
    <property type="project" value="UniProtKB-KW"/>
</dbReference>
<dbReference type="Gene3D" id="3.30.70.20">
    <property type="match status" value="1"/>
</dbReference>
<protein>
    <recommendedName>
        <fullName evidence="8">Ferredoxin</fullName>
    </recommendedName>
</protein>
<keyword evidence="6 8" id="KW-0411">Iron-sulfur</keyword>
<dbReference type="OrthoDB" id="3215519at2"/>
<comment type="function">
    <text evidence="8">Ferredoxins are iron-sulfur proteins that transfer electrons in a wide variety of metabolic reactions.</text>
</comment>
<dbReference type="PROSITE" id="PS51379">
    <property type="entry name" value="4FE4S_FER_2"/>
    <property type="match status" value="1"/>
</dbReference>
<dbReference type="PANTHER" id="PTHR36923:SF3">
    <property type="entry name" value="FERREDOXIN"/>
    <property type="match status" value="1"/>
</dbReference>
<keyword evidence="4 8" id="KW-0249">Electron transport</keyword>